<feature type="compositionally biased region" description="Acidic residues" evidence="1">
    <location>
        <begin position="250"/>
        <end position="261"/>
    </location>
</feature>
<evidence type="ECO:0000313" key="3">
    <source>
        <dbReference type="Proteomes" id="UP000698924"/>
    </source>
</evidence>
<sequence>MQIISSQVPYVGKSRNAEHDYLFNKLVEAISKEFATKHNFLAYHQRMTAALADENASYTRTTKYVDTDTLVQKDNARDNLFRRLKLHLQSAELDPDADTSAAAARCLEAVGSQNPTTLPYTENTTAVRDIVDKLESDHYAPSVEQVGAAQLVADLKAANNDFDALYTARADERYARNVSAPDMKVARAAMEAAYADVADIVNALYIQSTVLAPDEETLAEVTAIATTVNALISQYTLVLSRRGVGKTTDDTTDTDTPDEGGTDTPQPEPEEPGGDEGEGGSPL</sequence>
<proteinExistence type="predicted"/>
<evidence type="ECO:0000313" key="2">
    <source>
        <dbReference type="EMBL" id="MBM6856762.1"/>
    </source>
</evidence>
<dbReference type="InterPro" id="IPR046228">
    <property type="entry name" value="DUF6261"/>
</dbReference>
<feature type="region of interest" description="Disordered" evidence="1">
    <location>
        <begin position="243"/>
        <end position="283"/>
    </location>
</feature>
<dbReference type="Pfam" id="PF19775">
    <property type="entry name" value="DUF6261"/>
    <property type="match status" value="1"/>
</dbReference>
<name>A0AA40ZRT0_9BACT</name>
<dbReference type="AlphaFoldDB" id="A0AA40ZRT0"/>
<feature type="compositionally biased region" description="Acidic residues" evidence="1">
    <location>
        <begin position="268"/>
        <end position="283"/>
    </location>
</feature>
<organism evidence="2 3">
    <name type="scientific">Caecibacteroides pullorum</name>
    <dbReference type="NCBI Taxonomy" id="2725562"/>
    <lineage>
        <taxon>Bacteria</taxon>
        <taxon>Pseudomonadati</taxon>
        <taxon>Bacteroidota</taxon>
        <taxon>Bacteroidia</taxon>
        <taxon>Bacteroidales</taxon>
        <taxon>Bacteroidaceae</taxon>
        <taxon>Caecibacteroides</taxon>
    </lineage>
</organism>
<comment type="caution">
    <text evidence="2">The sequence shown here is derived from an EMBL/GenBank/DDBJ whole genome shotgun (WGS) entry which is preliminary data.</text>
</comment>
<dbReference type="EMBL" id="JACJMO010000003">
    <property type="protein sequence ID" value="MBM6856762.1"/>
    <property type="molecule type" value="Genomic_DNA"/>
</dbReference>
<gene>
    <name evidence="2" type="ORF">H6D15_03975</name>
</gene>
<reference evidence="2 3" key="1">
    <citation type="journal article" date="2021" name="Sci. Rep.">
        <title>The distribution of antibiotic resistance genes in chicken gut microbiota commensals.</title>
        <authorList>
            <person name="Juricova H."/>
            <person name="Matiasovicova J."/>
            <person name="Kubasova T."/>
            <person name="Cejkova D."/>
            <person name="Rychlik I."/>
        </authorList>
    </citation>
    <scope>NUCLEOTIDE SEQUENCE [LARGE SCALE GENOMIC DNA]</scope>
    <source>
        <strain evidence="2 3">An421</strain>
    </source>
</reference>
<dbReference type="RefSeq" id="WP_204971190.1">
    <property type="nucleotide sequence ID" value="NZ_JAAZTS010000003.1"/>
</dbReference>
<evidence type="ECO:0000256" key="1">
    <source>
        <dbReference type="SAM" id="MobiDB-lite"/>
    </source>
</evidence>
<accession>A0AA40ZRT0</accession>
<protein>
    <submittedName>
        <fullName evidence="2">Uncharacterized protein</fullName>
    </submittedName>
</protein>
<keyword evidence="3" id="KW-1185">Reference proteome</keyword>
<dbReference type="Proteomes" id="UP000698924">
    <property type="component" value="Unassembled WGS sequence"/>
</dbReference>